<sequence>MPIINRIADFHADMTAWRHHIHENPETAFEEFKTSDFVAEKLQAFGIEVHRGIAGTGLVGVLHGKDGPNGKAIGLRADMDALNMDEGNTFAHASKVPGKMHGCGHDGHTTMLLGAARYLAETRNFSGTVNFIFQPAEEGAGGGRRMVEEGLFDRFPCDMVFGMHNWPDLPPGEMVVKEGPIMAGADQFEIRVAGKGGHAALPHHAIDPVVIAAHIVTATQTIVSRNVSPIESGVISITQIHAGSAYNVIPQEVIMRGTVRALSHEVRDQLEQGLRRIVETLPAAFGSSATLTYRRGYPPTVNHAGMPTALAARVAAELVGPDKVHDNVGPSMGAEDFAFMLQERPGCYVWMGQGGAALGCLLHNPSYDFNDDILPLGTSYWARLVETALSAAA</sequence>
<dbReference type="PANTHER" id="PTHR11014">
    <property type="entry name" value="PEPTIDASE M20 FAMILY MEMBER"/>
    <property type="match status" value="1"/>
</dbReference>
<keyword evidence="5" id="KW-1185">Reference proteome</keyword>
<comment type="caution">
    <text evidence="4">The sequence shown here is derived from an EMBL/GenBank/DDBJ whole genome shotgun (WGS) entry which is preliminary data.</text>
</comment>
<evidence type="ECO:0000256" key="1">
    <source>
        <dbReference type="ARBA" id="ARBA00022801"/>
    </source>
</evidence>
<dbReference type="CDD" id="cd05666">
    <property type="entry name" value="M20_Acy1-like"/>
    <property type="match status" value="1"/>
</dbReference>
<dbReference type="SUPFAM" id="SSF55031">
    <property type="entry name" value="Bacterial exopeptidase dimerisation domain"/>
    <property type="match status" value="1"/>
</dbReference>
<dbReference type="InterPro" id="IPR017439">
    <property type="entry name" value="Amidohydrolase"/>
</dbReference>
<dbReference type="PANTHER" id="PTHR11014:SF63">
    <property type="entry name" value="METALLOPEPTIDASE, PUTATIVE (AFU_ORTHOLOGUE AFUA_6G09600)-RELATED"/>
    <property type="match status" value="1"/>
</dbReference>
<dbReference type="GO" id="GO:0050118">
    <property type="term" value="F:N-acetyldiaminopimelate deacetylase activity"/>
    <property type="evidence" value="ECO:0007669"/>
    <property type="project" value="UniProtKB-ARBA"/>
</dbReference>
<feature type="binding site" evidence="2">
    <location>
        <position position="103"/>
    </location>
    <ligand>
        <name>Mn(2+)</name>
        <dbReference type="ChEBI" id="CHEBI:29035"/>
        <label>2</label>
    </ligand>
</feature>
<feature type="binding site" evidence="2">
    <location>
        <position position="105"/>
    </location>
    <ligand>
        <name>Mn(2+)</name>
        <dbReference type="ChEBI" id="CHEBI:29035"/>
        <label>2</label>
    </ligand>
</feature>
<evidence type="ECO:0000256" key="2">
    <source>
        <dbReference type="PIRSR" id="PIRSR005962-1"/>
    </source>
</evidence>
<proteinExistence type="predicted"/>
<dbReference type="InterPro" id="IPR011650">
    <property type="entry name" value="Peptidase_M20_dimer"/>
</dbReference>
<evidence type="ECO:0000313" key="4">
    <source>
        <dbReference type="EMBL" id="OYQ37280.1"/>
    </source>
</evidence>
<dbReference type="SUPFAM" id="SSF53187">
    <property type="entry name" value="Zn-dependent exopeptidases"/>
    <property type="match status" value="1"/>
</dbReference>
<protein>
    <submittedName>
        <fullName evidence="4">Peptidase M20</fullName>
    </submittedName>
</protein>
<dbReference type="Gene3D" id="3.40.630.10">
    <property type="entry name" value="Zn peptidases"/>
    <property type="match status" value="1"/>
</dbReference>
<dbReference type="AlphaFoldDB" id="A0A255Z9G8"/>
<gene>
    <name evidence="4" type="ORF">CHU95_01850</name>
</gene>
<dbReference type="GO" id="GO:0019877">
    <property type="term" value="P:diaminopimelate biosynthetic process"/>
    <property type="evidence" value="ECO:0007669"/>
    <property type="project" value="UniProtKB-ARBA"/>
</dbReference>
<dbReference type="Pfam" id="PF07687">
    <property type="entry name" value="M20_dimer"/>
    <property type="match status" value="1"/>
</dbReference>
<keyword evidence="1" id="KW-0378">Hydrolase</keyword>
<accession>A0A255Z9G8</accession>
<feature type="binding site" evidence="2">
    <location>
        <position position="363"/>
    </location>
    <ligand>
        <name>Mn(2+)</name>
        <dbReference type="ChEBI" id="CHEBI:29035"/>
        <label>2</label>
    </ligand>
</feature>
<dbReference type="Pfam" id="PF01546">
    <property type="entry name" value="Peptidase_M20"/>
    <property type="match status" value="1"/>
</dbReference>
<dbReference type="Gene3D" id="3.30.70.360">
    <property type="match status" value="1"/>
</dbReference>
<dbReference type="EMBL" id="NOXU01000016">
    <property type="protein sequence ID" value="OYQ37280.1"/>
    <property type="molecule type" value="Genomic_DNA"/>
</dbReference>
<dbReference type="FunFam" id="3.30.70.360:FF:000001">
    <property type="entry name" value="N-acetyldiaminopimelate deacetylase"/>
    <property type="match status" value="1"/>
</dbReference>
<dbReference type="OrthoDB" id="9777385at2"/>
<organism evidence="4 5">
    <name type="scientific">Niveispirillum lacus</name>
    <dbReference type="NCBI Taxonomy" id="1981099"/>
    <lineage>
        <taxon>Bacteria</taxon>
        <taxon>Pseudomonadati</taxon>
        <taxon>Pseudomonadota</taxon>
        <taxon>Alphaproteobacteria</taxon>
        <taxon>Rhodospirillales</taxon>
        <taxon>Azospirillaceae</taxon>
        <taxon>Niveispirillum</taxon>
    </lineage>
</organism>
<reference evidence="4 5" key="1">
    <citation type="submission" date="2017-07" db="EMBL/GenBank/DDBJ databases">
        <title>Niveispirillum cyanobacteriorum sp. nov., isolated from cyanobacterial aggregates in a eutrophic lake.</title>
        <authorList>
            <person name="Cai H."/>
        </authorList>
    </citation>
    <scope>NUCLEOTIDE SEQUENCE [LARGE SCALE GENOMIC DNA]</scope>
    <source>
        <strain evidence="5">TH1-14</strain>
    </source>
</reference>
<dbReference type="Proteomes" id="UP000216998">
    <property type="component" value="Unassembled WGS sequence"/>
</dbReference>
<comment type="cofactor">
    <cofactor evidence="2">
        <name>Mn(2+)</name>
        <dbReference type="ChEBI" id="CHEBI:29035"/>
    </cofactor>
    <text evidence="2">The Mn(2+) ion enhances activity.</text>
</comment>
<keyword evidence="2" id="KW-0479">Metal-binding</keyword>
<keyword evidence="2" id="KW-0464">Manganese</keyword>
<feature type="binding site" evidence="2">
    <location>
        <position position="164"/>
    </location>
    <ligand>
        <name>Mn(2+)</name>
        <dbReference type="ChEBI" id="CHEBI:29035"/>
        <label>2</label>
    </ligand>
</feature>
<dbReference type="RefSeq" id="WP_094453159.1">
    <property type="nucleotide sequence ID" value="NZ_NOXU01000016.1"/>
</dbReference>
<evidence type="ECO:0000259" key="3">
    <source>
        <dbReference type="Pfam" id="PF07687"/>
    </source>
</evidence>
<feature type="binding site" evidence="2">
    <location>
        <position position="138"/>
    </location>
    <ligand>
        <name>Mn(2+)</name>
        <dbReference type="ChEBI" id="CHEBI:29035"/>
        <label>2</label>
    </ligand>
</feature>
<dbReference type="InterPro" id="IPR036264">
    <property type="entry name" value="Bact_exopeptidase_dim_dom"/>
</dbReference>
<feature type="domain" description="Peptidase M20 dimerisation" evidence="3">
    <location>
        <begin position="184"/>
        <end position="281"/>
    </location>
</feature>
<dbReference type="InterPro" id="IPR002933">
    <property type="entry name" value="Peptidase_M20"/>
</dbReference>
<dbReference type="PIRSF" id="PIRSF005962">
    <property type="entry name" value="Pept_M20D_amidohydro"/>
    <property type="match status" value="1"/>
</dbReference>
<dbReference type="NCBIfam" id="TIGR01891">
    <property type="entry name" value="amidohydrolases"/>
    <property type="match status" value="1"/>
</dbReference>
<dbReference type="GO" id="GO:0046872">
    <property type="term" value="F:metal ion binding"/>
    <property type="evidence" value="ECO:0007669"/>
    <property type="project" value="UniProtKB-KW"/>
</dbReference>
<name>A0A255Z9G8_9PROT</name>
<evidence type="ECO:0000313" key="5">
    <source>
        <dbReference type="Proteomes" id="UP000216998"/>
    </source>
</evidence>